<name>A0ABS1JB05_9BACL</name>
<gene>
    <name evidence="3" type="ORF">JJB07_12430</name>
</gene>
<comment type="caution">
    <text evidence="3">The sequence shown here is derived from an EMBL/GenBank/DDBJ whole genome shotgun (WGS) entry which is preliminary data.</text>
</comment>
<reference evidence="3 4" key="1">
    <citation type="submission" date="2021-01" db="EMBL/GenBank/DDBJ databases">
        <title>Tumebacillus sp. strain ITR2 16S ribosomal RNA gene Genome sequencing and assembly.</title>
        <authorList>
            <person name="Kang M."/>
        </authorList>
    </citation>
    <scope>NUCLEOTIDE SEQUENCE [LARGE SCALE GENOMIC DNA]</scope>
    <source>
        <strain evidence="3 4">ITR2</strain>
    </source>
</reference>
<dbReference type="Proteomes" id="UP000602284">
    <property type="component" value="Unassembled WGS sequence"/>
</dbReference>
<dbReference type="Pfam" id="PF13279">
    <property type="entry name" value="4HBT_2"/>
    <property type="match status" value="1"/>
</dbReference>
<dbReference type="EMBL" id="JAEQNB010000003">
    <property type="protein sequence ID" value="MBL0387459.1"/>
    <property type="molecule type" value="Genomic_DNA"/>
</dbReference>
<evidence type="ECO:0000313" key="4">
    <source>
        <dbReference type="Proteomes" id="UP000602284"/>
    </source>
</evidence>
<dbReference type="RefSeq" id="WP_201635462.1">
    <property type="nucleotide sequence ID" value="NZ_JAEQNB010000003.1"/>
</dbReference>
<dbReference type="InterPro" id="IPR050563">
    <property type="entry name" value="4-hydroxybenzoyl-CoA_TE"/>
</dbReference>
<dbReference type="Gene3D" id="3.10.129.10">
    <property type="entry name" value="Hotdog Thioesterase"/>
    <property type="match status" value="1"/>
</dbReference>
<evidence type="ECO:0000256" key="2">
    <source>
        <dbReference type="ARBA" id="ARBA00022801"/>
    </source>
</evidence>
<sequence>MSQKPVESGFHHPLVVRFHEVDSMQVVHHSMYLQWLEACRWAFARDVLDLTPTGFNELGFALPVVRAQLDYVEPATLESDILIVMHYILQEKVMVSFKYRVYDRTTGKLIMRARTDHAVMSVETRRLQIQWPDAWLAKTGRAVEQYPHYFAPDEKKPSRR</sequence>
<dbReference type="SUPFAM" id="SSF54637">
    <property type="entry name" value="Thioesterase/thiol ester dehydrase-isomerase"/>
    <property type="match status" value="1"/>
</dbReference>
<dbReference type="PANTHER" id="PTHR31793:SF27">
    <property type="entry name" value="NOVEL THIOESTERASE SUPERFAMILY DOMAIN AND SAPOSIN A-TYPE DOMAIN CONTAINING PROTEIN (0610012H03RIK)"/>
    <property type="match status" value="1"/>
</dbReference>
<dbReference type="CDD" id="cd00586">
    <property type="entry name" value="4HBT"/>
    <property type="match status" value="1"/>
</dbReference>
<dbReference type="PANTHER" id="PTHR31793">
    <property type="entry name" value="4-HYDROXYBENZOYL-COA THIOESTERASE FAMILY MEMBER"/>
    <property type="match status" value="1"/>
</dbReference>
<dbReference type="PIRSF" id="PIRSF003230">
    <property type="entry name" value="YbgC"/>
    <property type="match status" value="1"/>
</dbReference>
<keyword evidence="4" id="KW-1185">Reference proteome</keyword>
<comment type="similarity">
    <text evidence="1">Belongs to the 4-hydroxybenzoyl-CoA thioesterase family.</text>
</comment>
<evidence type="ECO:0000313" key="3">
    <source>
        <dbReference type="EMBL" id="MBL0387459.1"/>
    </source>
</evidence>
<accession>A0ABS1JB05</accession>
<protein>
    <submittedName>
        <fullName evidence="3">Thioesterase family protein</fullName>
    </submittedName>
</protein>
<dbReference type="InterPro" id="IPR006684">
    <property type="entry name" value="YbgC/YbaW"/>
</dbReference>
<keyword evidence="2" id="KW-0378">Hydrolase</keyword>
<proteinExistence type="inferred from homology"/>
<evidence type="ECO:0000256" key="1">
    <source>
        <dbReference type="ARBA" id="ARBA00005953"/>
    </source>
</evidence>
<dbReference type="InterPro" id="IPR029069">
    <property type="entry name" value="HotDog_dom_sf"/>
</dbReference>
<organism evidence="3 4">
    <name type="scientific">Tumebacillus amylolyticus</name>
    <dbReference type="NCBI Taxonomy" id="2801339"/>
    <lineage>
        <taxon>Bacteria</taxon>
        <taxon>Bacillati</taxon>
        <taxon>Bacillota</taxon>
        <taxon>Bacilli</taxon>
        <taxon>Bacillales</taxon>
        <taxon>Alicyclobacillaceae</taxon>
        <taxon>Tumebacillus</taxon>
    </lineage>
</organism>